<dbReference type="InterPro" id="IPR011611">
    <property type="entry name" value="PfkB_dom"/>
</dbReference>
<accession>H9ZZF1</accession>
<evidence type="ECO:0000256" key="2">
    <source>
        <dbReference type="ARBA" id="ARBA00022679"/>
    </source>
</evidence>
<dbReference type="Gene3D" id="3.40.1190.20">
    <property type="match status" value="1"/>
</dbReference>
<evidence type="ECO:0000259" key="4">
    <source>
        <dbReference type="Pfam" id="PF00294"/>
    </source>
</evidence>
<dbReference type="FunCoup" id="H9ZZF1">
    <property type="interactions" value="11"/>
</dbReference>
<gene>
    <name evidence="5" type="ordered locus">FFONT_0116</name>
</gene>
<evidence type="ECO:0000256" key="1">
    <source>
        <dbReference type="ARBA" id="ARBA00010688"/>
    </source>
</evidence>
<dbReference type="Pfam" id="PF00294">
    <property type="entry name" value="PfkB"/>
    <property type="match status" value="1"/>
</dbReference>
<dbReference type="GeneID" id="12449179"/>
<dbReference type="KEGG" id="ffo:FFONT_0116"/>
<proteinExistence type="inferred from homology"/>
<reference evidence="6" key="1">
    <citation type="submission" date="2012-03" db="EMBL/GenBank/DDBJ databases">
        <title>Fervidicoccus fontis complete genome analysis confirms its distinct phylogenetic position and predicts its environmental function.</title>
        <authorList>
            <person name="Lebedinsky A.V."/>
            <person name="Mardanov A.V."/>
            <person name="Gumerov V.M."/>
            <person name="Beletsky A.V."/>
            <person name="Kublanov I.V."/>
            <person name="Perevalova A.A."/>
            <person name="Bonch-Osmolovskaya E.A."/>
            <person name="Ravin N.V."/>
            <person name="Skryabin K.G."/>
        </authorList>
    </citation>
    <scope>NUCLEOTIDE SEQUENCE [LARGE SCALE GENOMIC DNA]</scope>
    <source>
        <strain evidence="6">DSM 19380 / VKM B-2539 / Kam940</strain>
    </source>
</reference>
<sequence>MKSFLKSGNSGKFGVHVSVGNLNIDIISSVPELPAEDDSVKAKSLFIGAGGGALNYSVAASRFGHTSYLIGITTPIFSSLGFFRYLIENGVKIDNVKIVEEGSPGVSNIIHLPNEQRRIISYRGVNNLLDDDYIARSVEKINSVDVVHFSSVKSSVALSAIKKIKEKRVLKSPIFSLDPGTESREYEKVIGEFTGLVDVLFLNEKFARNVWGYGFADFLYDMSWKTIVALKLGERGAEAFYEGKRTSRILKKVEYVDTTGAGDAFDAVFNCALIETRSVEESLELAVTAGALKSRNIGASSSPFRSEVFEKKREILLL</sequence>
<dbReference type="InterPro" id="IPR029056">
    <property type="entry name" value="Ribokinase-like"/>
</dbReference>
<comment type="similarity">
    <text evidence="1">Belongs to the carbohydrate kinase PfkB family.</text>
</comment>
<dbReference type="SUPFAM" id="SSF53613">
    <property type="entry name" value="Ribokinase-like"/>
    <property type="match status" value="1"/>
</dbReference>
<dbReference type="RefSeq" id="WP_014557257.1">
    <property type="nucleotide sequence ID" value="NC_017461.1"/>
</dbReference>
<evidence type="ECO:0000256" key="3">
    <source>
        <dbReference type="ARBA" id="ARBA00022777"/>
    </source>
</evidence>
<protein>
    <submittedName>
        <fullName evidence="5">Putative ATP-fructose-6-phosphate kinase</fullName>
    </submittedName>
</protein>
<dbReference type="OrthoDB" id="26949at2157"/>
<feature type="domain" description="Carbohydrate kinase PfkB" evidence="4">
    <location>
        <begin position="17"/>
        <end position="302"/>
    </location>
</feature>
<reference evidence="5 6" key="2">
    <citation type="journal article" date="2014" name="Extremophiles">
        <title>Analysis of the complete genome of Fervidococcus fontis confirms the distinct phylogenetic position of the order Fervidicoccales and suggests its environmental function.</title>
        <authorList>
            <person name="Lebedinsky A.V."/>
            <person name="Mardanov A.V."/>
            <person name="Kublanov I.V."/>
            <person name="Gumerov V.M."/>
            <person name="Beletsky A.V."/>
            <person name="Perevalova A.A."/>
            <person name="Bidzhieva S.Kh."/>
            <person name="Bonch-Osmolovskaya E.A."/>
            <person name="Skryabin K.G."/>
            <person name="Ravin N.V."/>
        </authorList>
    </citation>
    <scope>NUCLEOTIDE SEQUENCE [LARGE SCALE GENOMIC DNA]</scope>
    <source>
        <strain evidence="6">DSM 19380 / VKM B-2539 / Kam940</strain>
    </source>
</reference>
<dbReference type="InterPro" id="IPR002139">
    <property type="entry name" value="Ribo/fructo_kinase"/>
</dbReference>
<keyword evidence="6" id="KW-1185">Reference proteome</keyword>
<dbReference type="GO" id="GO:0006796">
    <property type="term" value="P:phosphate-containing compound metabolic process"/>
    <property type="evidence" value="ECO:0007669"/>
    <property type="project" value="UniProtKB-ARBA"/>
</dbReference>
<dbReference type="EMBL" id="CP003423">
    <property type="protein sequence ID" value="AFH42108.1"/>
    <property type="molecule type" value="Genomic_DNA"/>
</dbReference>
<evidence type="ECO:0000313" key="5">
    <source>
        <dbReference type="EMBL" id="AFH42108.1"/>
    </source>
</evidence>
<dbReference type="PANTHER" id="PTHR10584">
    <property type="entry name" value="SUGAR KINASE"/>
    <property type="match status" value="1"/>
</dbReference>
<dbReference type="AlphaFoldDB" id="H9ZZF1"/>
<keyword evidence="3 5" id="KW-0418">Kinase</keyword>
<evidence type="ECO:0000313" key="6">
    <source>
        <dbReference type="Proteomes" id="UP000007391"/>
    </source>
</evidence>
<name>H9ZZF1_FERFK</name>
<dbReference type="HOGENOM" id="CLU_027634_2_2_2"/>
<dbReference type="eggNOG" id="arCOG00014">
    <property type="taxonomic scope" value="Archaea"/>
</dbReference>
<dbReference type="InParanoid" id="H9ZZF1"/>
<dbReference type="Proteomes" id="UP000007391">
    <property type="component" value="Chromosome"/>
</dbReference>
<dbReference type="STRING" id="1163730.FFONT_0116"/>
<keyword evidence="2" id="KW-0808">Transferase</keyword>
<dbReference type="PRINTS" id="PR00990">
    <property type="entry name" value="RIBOKINASE"/>
</dbReference>
<dbReference type="PANTHER" id="PTHR10584:SF166">
    <property type="entry name" value="RIBOKINASE"/>
    <property type="match status" value="1"/>
</dbReference>
<dbReference type="GO" id="GO:0016301">
    <property type="term" value="F:kinase activity"/>
    <property type="evidence" value="ECO:0007669"/>
    <property type="project" value="UniProtKB-KW"/>
</dbReference>
<organism evidence="5 6">
    <name type="scientific">Fervidicoccus fontis (strain DSM 19380 / JCM 18336 / VKM B-2539 / Kam940)</name>
    <dbReference type="NCBI Taxonomy" id="1163730"/>
    <lineage>
        <taxon>Archaea</taxon>
        <taxon>Thermoproteota</taxon>
        <taxon>Thermoprotei</taxon>
        <taxon>Fervidicoccales</taxon>
        <taxon>Fervidicoccaceae</taxon>
        <taxon>Fervidicoccus</taxon>
    </lineage>
</organism>